<gene>
    <name evidence="1" type="ORF">chiPu_0000734</name>
</gene>
<protein>
    <submittedName>
        <fullName evidence="1">Uncharacterized protein</fullName>
    </submittedName>
</protein>
<organism evidence="1 2">
    <name type="scientific">Chiloscyllium punctatum</name>
    <name type="common">Brownbanded bambooshark</name>
    <name type="synonym">Hemiscyllium punctatum</name>
    <dbReference type="NCBI Taxonomy" id="137246"/>
    <lineage>
        <taxon>Eukaryota</taxon>
        <taxon>Metazoa</taxon>
        <taxon>Chordata</taxon>
        <taxon>Craniata</taxon>
        <taxon>Vertebrata</taxon>
        <taxon>Chondrichthyes</taxon>
        <taxon>Elasmobranchii</taxon>
        <taxon>Galeomorphii</taxon>
        <taxon>Galeoidea</taxon>
        <taxon>Orectolobiformes</taxon>
        <taxon>Hemiscylliidae</taxon>
        <taxon>Chiloscyllium</taxon>
    </lineage>
</organism>
<reference evidence="1 2" key="1">
    <citation type="journal article" date="2018" name="Nat. Ecol. Evol.">
        <title>Shark genomes provide insights into elasmobranch evolution and the origin of vertebrates.</title>
        <authorList>
            <person name="Hara Y"/>
            <person name="Yamaguchi K"/>
            <person name="Onimaru K"/>
            <person name="Kadota M"/>
            <person name="Koyanagi M"/>
            <person name="Keeley SD"/>
            <person name="Tatsumi K"/>
            <person name="Tanaka K"/>
            <person name="Motone F"/>
            <person name="Kageyama Y"/>
            <person name="Nozu R"/>
            <person name="Adachi N"/>
            <person name="Nishimura O"/>
            <person name="Nakagawa R"/>
            <person name="Tanegashima C"/>
            <person name="Kiyatake I"/>
            <person name="Matsumoto R"/>
            <person name="Murakumo K"/>
            <person name="Nishida K"/>
            <person name="Terakita A"/>
            <person name="Kuratani S"/>
            <person name="Sato K"/>
            <person name="Hyodo S Kuraku.S."/>
        </authorList>
    </citation>
    <scope>NUCLEOTIDE SEQUENCE [LARGE SCALE GENOMIC DNA]</scope>
</reference>
<evidence type="ECO:0000313" key="2">
    <source>
        <dbReference type="Proteomes" id="UP000287033"/>
    </source>
</evidence>
<dbReference type="AlphaFoldDB" id="A0A401RW24"/>
<dbReference type="EMBL" id="BEZZ01000009">
    <property type="protein sequence ID" value="GCC22347.1"/>
    <property type="molecule type" value="Genomic_DNA"/>
</dbReference>
<evidence type="ECO:0000313" key="1">
    <source>
        <dbReference type="EMBL" id="GCC22347.1"/>
    </source>
</evidence>
<sequence length="83" mass="9638">MQKKECVTVITSDTVKYHQLPKRCIVSIYTVDENYDNNNETRPYTKIEKVNIPFSSVPNNNRLSTKNENCVVQGNGNFDKTFY</sequence>
<proteinExistence type="predicted"/>
<keyword evidence="2" id="KW-1185">Reference proteome</keyword>
<comment type="caution">
    <text evidence="1">The sequence shown here is derived from an EMBL/GenBank/DDBJ whole genome shotgun (WGS) entry which is preliminary data.</text>
</comment>
<dbReference type="OrthoDB" id="8899035at2759"/>
<dbReference type="Proteomes" id="UP000287033">
    <property type="component" value="Unassembled WGS sequence"/>
</dbReference>
<accession>A0A401RW24</accession>
<name>A0A401RW24_CHIPU</name>